<organism evidence="2 3">
    <name type="scientific">Allochromatium tepidum</name>
    <dbReference type="NCBI Taxonomy" id="553982"/>
    <lineage>
        <taxon>Bacteria</taxon>
        <taxon>Pseudomonadati</taxon>
        <taxon>Pseudomonadota</taxon>
        <taxon>Gammaproteobacteria</taxon>
        <taxon>Chromatiales</taxon>
        <taxon>Chromatiaceae</taxon>
        <taxon>Allochromatium</taxon>
    </lineage>
</organism>
<name>A0ABN6G9K7_9GAMM</name>
<keyword evidence="3" id="KW-1185">Reference proteome</keyword>
<dbReference type="PANTHER" id="PTHR34825:SF2">
    <property type="entry name" value="AAA-ATPASE-LIKE DOMAIN-CONTAINING PROTEIN"/>
    <property type="match status" value="1"/>
</dbReference>
<dbReference type="Pfam" id="PF08011">
    <property type="entry name" value="PDDEXK_9"/>
    <property type="match status" value="1"/>
</dbReference>
<dbReference type="InterPro" id="IPR012547">
    <property type="entry name" value="PDDEXK_9"/>
</dbReference>
<evidence type="ECO:0000313" key="2">
    <source>
        <dbReference type="EMBL" id="BCU06018.1"/>
    </source>
</evidence>
<dbReference type="PANTHER" id="PTHR34825">
    <property type="entry name" value="CONSERVED PROTEIN, WITH A WEAK D-GALACTARATE DEHYDRATASE/ALTRONATE HYDROLASE DOMAIN"/>
    <property type="match status" value="1"/>
</dbReference>
<gene>
    <name evidence="2" type="ORF">Atep_06950</name>
</gene>
<dbReference type="InterPro" id="IPR018631">
    <property type="entry name" value="AAA-ATPase-like_dom"/>
</dbReference>
<sequence length="589" mass="67181">MLMKFPYALSDFGTLRGEGYFYQDRTDRIPHLEEAGRQLIFIRPSRFGKSLLLSMLEHYYDVGRADRFDALFGNLAIGRNPTPLHNQYFILKWDFSLVKCQGELKDIEMALHRHVNAAIQDCAAHYGWDDIEIVPDDAVVSLSSLLRRVRREDHPLYLLIDEYDNFANEVMMSGRRQEFYEGLLYGEGLLKTLFKGVKAAMGQGIDRVFITGVSPVVLSDMTSGYNVGEDIYLEAAFNDLCGFTESEVAAVLERLAAEGGAWSPTEALELMRTFYNGYCFSEEGGERLYNPTLSLYFLKALHTKGRYPLRMLDENLAMDRGKLRYIADLPHGEEVLVQALDGEGGLRIPQLAKRFGVADVLAAVKDRPFMASLLYYFGVLTHTGLSDFLEPILNIPNLVARSLYVEHLQDLWLETYEDKTRVPDLRKEVFRTGDLTPLVSFIEARYFPILSNRDYRRTNELMVKLAFLTLLFDDRLYMLISETEMDHGYVDLSLIRRLDRRSVKALDLLFEFKYVSLTQLKLDGEQLRAASADELAAQPAVRQALQTAAEQARRYGAALTERYGLTDLRLYAVVGVGLERVVWQTVADL</sequence>
<dbReference type="Pfam" id="PF09820">
    <property type="entry name" value="AAA-ATPase_like"/>
    <property type="match status" value="1"/>
</dbReference>
<accession>A0ABN6G9K7</accession>
<evidence type="ECO:0000313" key="3">
    <source>
        <dbReference type="Proteomes" id="UP000680679"/>
    </source>
</evidence>
<reference evidence="2 3" key="1">
    <citation type="submission" date="2021-04" db="EMBL/GenBank/DDBJ databases">
        <title>Complete genome sequencing of Allochromatium tepidum strain NZ.</title>
        <authorList>
            <person name="Tsukatani Y."/>
            <person name="Mori H."/>
        </authorList>
    </citation>
    <scope>NUCLEOTIDE SEQUENCE [LARGE SCALE GENOMIC DNA]</scope>
    <source>
        <strain evidence="2 3">NZ</strain>
    </source>
</reference>
<protein>
    <recommendedName>
        <fullName evidence="1">AAA-ATPase-like domain-containing protein</fullName>
    </recommendedName>
</protein>
<dbReference type="Proteomes" id="UP000680679">
    <property type="component" value="Chromosome"/>
</dbReference>
<dbReference type="EMBL" id="AP024563">
    <property type="protein sequence ID" value="BCU06018.1"/>
    <property type="molecule type" value="Genomic_DNA"/>
</dbReference>
<evidence type="ECO:0000259" key="1">
    <source>
        <dbReference type="Pfam" id="PF09820"/>
    </source>
</evidence>
<feature type="domain" description="AAA-ATPase-like" evidence="1">
    <location>
        <begin position="6"/>
        <end position="221"/>
    </location>
</feature>
<proteinExistence type="predicted"/>